<dbReference type="InterPro" id="IPR011990">
    <property type="entry name" value="TPR-like_helical_dom_sf"/>
</dbReference>
<name>A0A3D8Y8L3_9BACT</name>
<keyword evidence="1" id="KW-0732">Signal</keyword>
<keyword evidence="3" id="KW-1185">Reference proteome</keyword>
<dbReference type="AlphaFoldDB" id="A0A3D8Y8L3"/>
<reference evidence="2 3" key="1">
    <citation type="submission" date="2018-07" db="EMBL/GenBank/DDBJ databases">
        <title>Dyadobacter roseus sp. nov., isolated from rose rhizosphere soil.</title>
        <authorList>
            <person name="Chen L."/>
        </authorList>
    </citation>
    <scope>NUCLEOTIDE SEQUENCE [LARGE SCALE GENOMIC DNA]</scope>
    <source>
        <strain evidence="2 3">RS19</strain>
    </source>
</reference>
<dbReference type="Pfam" id="PF12771">
    <property type="entry name" value="SusD-like_2"/>
    <property type="match status" value="1"/>
</dbReference>
<organism evidence="2 3">
    <name type="scientific">Dyadobacter luteus</name>
    <dbReference type="NCBI Taxonomy" id="2259619"/>
    <lineage>
        <taxon>Bacteria</taxon>
        <taxon>Pseudomonadati</taxon>
        <taxon>Bacteroidota</taxon>
        <taxon>Cytophagia</taxon>
        <taxon>Cytophagales</taxon>
        <taxon>Spirosomataceae</taxon>
        <taxon>Dyadobacter</taxon>
    </lineage>
</organism>
<protein>
    <recommendedName>
        <fullName evidence="4">SusD/RagB family nutrient-binding outer membrane lipoprotein</fullName>
    </recommendedName>
</protein>
<dbReference type="RefSeq" id="WP_115832083.1">
    <property type="nucleotide sequence ID" value="NZ_QNUL01000014.1"/>
</dbReference>
<evidence type="ECO:0008006" key="4">
    <source>
        <dbReference type="Google" id="ProtNLM"/>
    </source>
</evidence>
<accession>A0A3D8Y8L3</accession>
<dbReference type="SUPFAM" id="SSF48452">
    <property type="entry name" value="TPR-like"/>
    <property type="match status" value="1"/>
</dbReference>
<gene>
    <name evidence="2" type="ORF">DSL64_16805</name>
</gene>
<dbReference type="PROSITE" id="PS51257">
    <property type="entry name" value="PROKAR_LIPOPROTEIN"/>
    <property type="match status" value="1"/>
</dbReference>
<dbReference type="Gene3D" id="1.25.40.390">
    <property type="match status" value="1"/>
</dbReference>
<comment type="caution">
    <text evidence="2">The sequence shown here is derived from an EMBL/GenBank/DDBJ whole genome shotgun (WGS) entry which is preliminary data.</text>
</comment>
<sequence length="580" mass="63953">MLLKYKLILAVCTGMLLAGCEDLTEINQNPNALTDDKVDPAYVLTSVLSGSATELAEIAFTGNVTQCVVPAAMQYTQRDFLEYSITNQFNWAPLPFDYRGLYLPLSNATYLEKRAAGNLDSLFIKGTAKTMQGLWYGIQTSAWGDIPYSQAFKGTDNLQPAFDKQIDVFTGILKSLEDANAYLERAGKVNSTVMTGADVLFGGNVLKWRQFANSLHLRYLMRLSEKSVEMKAAGVDVAAEFNKIVSNPGKYPLIKASADDASVKFPGTNTIDSWAMGPLLTTTDSEFFRIKAASTIVNFLKDRQDPRLTVWFRPVEVQTLVRDRGADVVIAKNDAGDVKRYIKSYQSDIDTSLYVGLKIALTNPDNYNNNVAGHRTQAIALKSTIYNSGASNPFVSYLGSIFRTNTNPLVKGIFISAAEVNFLLAEGAARGWITGSALDYTLAGVSSSLEQYGIAEGDQKVYNPVNHAIVPFRKADFLAKITAEFNVASNKTEVILNQKWTSSFMTMESWFDWRRTGFPAITGNIANGSQGQKIPLRLIFGESELNYNQANTNEAVSRLNPATNDQWSKMWLIEGTGKPF</sequence>
<evidence type="ECO:0000313" key="3">
    <source>
        <dbReference type="Proteomes" id="UP000256373"/>
    </source>
</evidence>
<feature type="chain" id="PRO_5017535561" description="SusD/RagB family nutrient-binding outer membrane lipoprotein" evidence="1">
    <location>
        <begin position="19"/>
        <end position="580"/>
    </location>
</feature>
<dbReference type="OrthoDB" id="725917at2"/>
<evidence type="ECO:0000256" key="1">
    <source>
        <dbReference type="SAM" id="SignalP"/>
    </source>
</evidence>
<feature type="signal peptide" evidence="1">
    <location>
        <begin position="1"/>
        <end position="18"/>
    </location>
</feature>
<dbReference type="Proteomes" id="UP000256373">
    <property type="component" value="Unassembled WGS sequence"/>
</dbReference>
<dbReference type="EMBL" id="QNUL01000014">
    <property type="protein sequence ID" value="REA59667.1"/>
    <property type="molecule type" value="Genomic_DNA"/>
</dbReference>
<proteinExistence type="predicted"/>
<dbReference type="InterPro" id="IPR041662">
    <property type="entry name" value="SusD-like_2"/>
</dbReference>
<evidence type="ECO:0000313" key="2">
    <source>
        <dbReference type="EMBL" id="REA59667.1"/>
    </source>
</evidence>